<evidence type="ECO:0000256" key="6">
    <source>
        <dbReference type="ARBA" id="ARBA00023008"/>
    </source>
</evidence>
<dbReference type="CDD" id="cd00305">
    <property type="entry name" value="Cu-Zn_Superoxide_Dismutase"/>
    <property type="match status" value="1"/>
</dbReference>
<keyword evidence="2 9" id="KW-0479">Metal-binding</keyword>
<dbReference type="PRINTS" id="PR00068">
    <property type="entry name" value="CUZNDISMTASE"/>
</dbReference>
<reference evidence="12" key="1">
    <citation type="submission" date="2022-01" db="EMBL/GenBank/DDBJ databases">
        <authorList>
            <person name="King R."/>
        </authorList>
    </citation>
    <scope>NUCLEOTIDE SEQUENCE</scope>
</reference>
<evidence type="ECO:0000256" key="4">
    <source>
        <dbReference type="ARBA" id="ARBA00022862"/>
    </source>
</evidence>
<sequence>MLKYLIAVALFGLVHAQFQSGIVYLFDPTGKSQVTGNVTFTKTPNGIHVEGVVQGLAPGLHGFHVHDLGNIVGGCTATSGHFNPHKKTHGAPEDSIRHVGDLGNIVADQSGVAKIDIVDNVIALNGQNGIIGRGVVVHEKADDLGKGGNKDSLITGNAGGRVACGVIGVICREIFIAFWTTRIYNLNRFDIVRYNGLI</sequence>
<evidence type="ECO:0000256" key="9">
    <source>
        <dbReference type="RuleBase" id="RU000393"/>
    </source>
</evidence>
<dbReference type="GO" id="GO:0004784">
    <property type="term" value="F:superoxide dismutase activity"/>
    <property type="evidence" value="ECO:0007669"/>
    <property type="project" value="UniProtKB-EC"/>
</dbReference>
<feature type="domain" description="Superoxide dismutase copper/zinc binding" evidence="11">
    <location>
        <begin position="34"/>
        <end position="167"/>
    </location>
</feature>
<dbReference type="Pfam" id="PF00080">
    <property type="entry name" value="Sod_Cu"/>
    <property type="match status" value="1"/>
</dbReference>
<dbReference type="GO" id="GO:0005507">
    <property type="term" value="F:copper ion binding"/>
    <property type="evidence" value="ECO:0007669"/>
    <property type="project" value="InterPro"/>
</dbReference>
<gene>
    <name evidence="12" type="ORF">PHYEVI_LOCUS7066</name>
</gene>
<dbReference type="PROSITE" id="PS00332">
    <property type="entry name" value="SOD_CU_ZN_2"/>
    <property type="match status" value="1"/>
</dbReference>
<proteinExistence type="inferred from homology"/>
<dbReference type="PANTHER" id="PTHR10003">
    <property type="entry name" value="SUPEROXIDE DISMUTASE CU-ZN -RELATED"/>
    <property type="match status" value="1"/>
</dbReference>
<comment type="cofactor">
    <cofactor evidence="9">
        <name>Cu cation</name>
        <dbReference type="ChEBI" id="CHEBI:23378"/>
    </cofactor>
    <text evidence="9">Binds 1 copper ion per subunit.</text>
</comment>
<evidence type="ECO:0000256" key="2">
    <source>
        <dbReference type="ARBA" id="ARBA00022723"/>
    </source>
</evidence>
<evidence type="ECO:0000313" key="13">
    <source>
        <dbReference type="Proteomes" id="UP001153712"/>
    </source>
</evidence>
<dbReference type="InterPro" id="IPR024134">
    <property type="entry name" value="SOD_Cu/Zn_/chaperone"/>
</dbReference>
<keyword evidence="3 9" id="KW-0862">Zinc</keyword>
<dbReference type="InterPro" id="IPR036423">
    <property type="entry name" value="SOD-like_Cu/Zn_dom_sf"/>
</dbReference>
<dbReference type="OrthoDB" id="2015551at2759"/>
<evidence type="ECO:0000256" key="8">
    <source>
        <dbReference type="ARBA" id="ARBA00049204"/>
    </source>
</evidence>
<keyword evidence="10" id="KW-0732">Signal</keyword>
<keyword evidence="6 9" id="KW-0186">Copper</keyword>
<organism evidence="12 13">
    <name type="scientific">Phyllotreta striolata</name>
    <name type="common">Striped flea beetle</name>
    <name type="synonym">Crioceris striolata</name>
    <dbReference type="NCBI Taxonomy" id="444603"/>
    <lineage>
        <taxon>Eukaryota</taxon>
        <taxon>Metazoa</taxon>
        <taxon>Ecdysozoa</taxon>
        <taxon>Arthropoda</taxon>
        <taxon>Hexapoda</taxon>
        <taxon>Insecta</taxon>
        <taxon>Pterygota</taxon>
        <taxon>Neoptera</taxon>
        <taxon>Endopterygota</taxon>
        <taxon>Coleoptera</taxon>
        <taxon>Polyphaga</taxon>
        <taxon>Cucujiformia</taxon>
        <taxon>Chrysomeloidea</taxon>
        <taxon>Chrysomelidae</taxon>
        <taxon>Galerucinae</taxon>
        <taxon>Alticini</taxon>
        <taxon>Phyllotreta</taxon>
    </lineage>
</organism>
<keyword evidence="13" id="KW-1185">Reference proteome</keyword>
<dbReference type="Proteomes" id="UP001153712">
    <property type="component" value="Chromosome 3"/>
</dbReference>
<evidence type="ECO:0000256" key="5">
    <source>
        <dbReference type="ARBA" id="ARBA00023002"/>
    </source>
</evidence>
<comment type="function">
    <text evidence="9">Destroys radicals which are normally produced within the cells and which are toxic to biological systems.</text>
</comment>
<evidence type="ECO:0000259" key="11">
    <source>
        <dbReference type="Pfam" id="PF00080"/>
    </source>
</evidence>
<comment type="similarity">
    <text evidence="1 9">Belongs to the Cu-Zn superoxide dismutase family.</text>
</comment>
<dbReference type="FunFam" id="2.60.40.200:FF:000003">
    <property type="entry name" value="Superoxide dismutase [Cu-Zn], chloroplastic"/>
    <property type="match status" value="1"/>
</dbReference>
<name>A0A9N9TT25_PHYSR</name>
<keyword evidence="7" id="KW-1015">Disulfide bond</keyword>
<evidence type="ECO:0000256" key="1">
    <source>
        <dbReference type="ARBA" id="ARBA00010457"/>
    </source>
</evidence>
<dbReference type="InterPro" id="IPR018152">
    <property type="entry name" value="SOD_Cu/Zn_BS"/>
</dbReference>
<feature type="signal peptide" evidence="10">
    <location>
        <begin position="1"/>
        <end position="16"/>
    </location>
</feature>
<dbReference type="Gene3D" id="2.60.40.200">
    <property type="entry name" value="Superoxide dismutase, copper/zinc binding domain"/>
    <property type="match status" value="1"/>
</dbReference>
<evidence type="ECO:0000256" key="10">
    <source>
        <dbReference type="SAM" id="SignalP"/>
    </source>
</evidence>
<dbReference type="EC" id="1.15.1.1" evidence="9"/>
<comment type="catalytic activity">
    <reaction evidence="8 9">
        <text>2 superoxide + 2 H(+) = H2O2 + O2</text>
        <dbReference type="Rhea" id="RHEA:20696"/>
        <dbReference type="ChEBI" id="CHEBI:15378"/>
        <dbReference type="ChEBI" id="CHEBI:15379"/>
        <dbReference type="ChEBI" id="CHEBI:16240"/>
        <dbReference type="ChEBI" id="CHEBI:18421"/>
        <dbReference type="EC" id="1.15.1.1"/>
    </reaction>
</comment>
<accession>A0A9N9TT25</accession>
<dbReference type="EMBL" id="OU900096">
    <property type="protein sequence ID" value="CAG9860717.1"/>
    <property type="molecule type" value="Genomic_DNA"/>
</dbReference>
<keyword evidence="4" id="KW-0049">Antioxidant</keyword>
<keyword evidence="5 9" id="KW-0560">Oxidoreductase</keyword>
<comment type="cofactor">
    <cofactor evidence="9">
        <name>Zn(2+)</name>
        <dbReference type="ChEBI" id="CHEBI:29105"/>
    </cofactor>
    <text evidence="9">Binds 1 zinc ion per subunit.</text>
</comment>
<evidence type="ECO:0000256" key="7">
    <source>
        <dbReference type="ARBA" id="ARBA00023157"/>
    </source>
</evidence>
<dbReference type="SUPFAM" id="SSF49329">
    <property type="entry name" value="Cu,Zn superoxide dismutase-like"/>
    <property type="match status" value="1"/>
</dbReference>
<feature type="chain" id="PRO_5040280138" description="Superoxide dismutase [Cu-Zn]" evidence="10">
    <location>
        <begin position="17"/>
        <end position="198"/>
    </location>
</feature>
<dbReference type="InterPro" id="IPR001424">
    <property type="entry name" value="SOD_Cu_Zn_dom"/>
</dbReference>
<evidence type="ECO:0000313" key="12">
    <source>
        <dbReference type="EMBL" id="CAG9860717.1"/>
    </source>
</evidence>
<evidence type="ECO:0000256" key="3">
    <source>
        <dbReference type="ARBA" id="ARBA00022833"/>
    </source>
</evidence>
<dbReference type="AlphaFoldDB" id="A0A9N9TT25"/>
<protein>
    <recommendedName>
        <fullName evidence="9">Superoxide dismutase [Cu-Zn]</fullName>
        <ecNumber evidence="9">1.15.1.1</ecNumber>
    </recommendedName>
</protein>